<keyword evidence="1" id="KW-0880">Kelch repeat</keyword>
<protein>
    <submittedName>
        <fullName evidence="3">Galactose oxidase</fullName>
    </submittedName>
</protein>
<dbReference type="EMBL" id="WTPW01000128">
    <property type="protein sequence ID" value="KAF0544015.1"/>
    <property type="molecule type" value="Genomic_DNA"/>
</dbReference>
<keyword evidence="4" id="KW-1185">Reference proteome</keyword>
<dbReference type="SUPFAM" id="SSF117281">
    <property type="entry name" value="Kelch motif"/>
    <property type="match status" value="1"/>
</dbReference>
<dbReference type="InterPro" id="IPR015915">
    <property type="entry name" value="Kelch-typ_b-propeller"/>
</dbReference>
<evidence type="ECO:0000313" key="4">
    <source>
        <dbReference type="Proteomes" id="UP000439903"/>
    </source>
</evidence>
<proteinExistence type="predicted"/>
<dbReference type="Proteomes" id="UP000439903">
    <property type="component" value="Unassembled WGS sequence"/>
</dbReference>
<sequence>MLNSIFQNKKFNICNLFNLNFIFILTVSELSYSDLYARYFQADVLYNNVSDVKWYIFGGNFNANNKSGMNEILYLDLLKPFNANSSPWNKNSIKIPVAISQSALCISSSSIFLIGGNMRDTMYQAANYSSFYTLNLDDSQWTIPNITGVNETFLGRQDLKAVIDSHRRIFLFGGISLRLNYTVFGDMNIINMNTMTSLTLPIQNLPRRGYTATLLKNNCIIYIGGKSNESITSHIDMNMIHIFNTTSLSWSNMQAIGDKISSRSGHSAVLTQNETIIIYGGGTGAYYFIQSEPVLATLDTTVNPMIWIIPNNSSTSNAPPSLRYHSATLYNNFMLIAFGWISTNTFQLNDRIYIYDVINNNWITTMDRILDTAVDASLNNPQFYWLITIKRDSFSKHMTV</sequence>
<evidence type="ECO:0000256" key="2">
    <source>
        <dbReference type="ARBA" id="ARBA00022737"/>
    </source>
</evidence>
<gene>
    <name evidence="3" type="ORF">F8M41_003118</name>
</gene>
<evidence type="ECO:0000313" key="3">
    <source>
        <dbReference type="EMBL" id="KAF0544015.1"/>
    </source>
</evidence>
<evidence type="ECO:0000256" key="1">
    <source>
        <dbReference type="ARBA" id="ARBA00022441"/>
    </source>
</evidence>
<dbReference type="AlphaFoldDB" id="A0A8H4ES84"/>
<reference evidence="3 4" key="1">
    <citation type="journal article" date="2019" name="Environ. Microbiol.">
        <title>At the nexus of three kingdoms: the genome of the mycorrhizal fungus Gigaspora margarita provides insights into plant, endobacterial and fungal interactions.</title>
        <authorList>
            <person name="Venice F."/>
            <person name="Ghignone S."/>
            <person name="Salvioli di Fossalunga A."/>
            <person name="Amselem J."/>
            <person name="Novero M."/>
            <person name="Xianan X."/>
            <person name="Sedzielewska Toro K."/>
            <person name="Morin E."/>
            <person name="Lipzen A."/>
            <person name="Grigoriev I.V."/>
            <person name="Henrissat B."/>
            <person name="Martin F.M."/>
            <person name="Bonfante P."/>
        </authorList>
    </citation>
    <scope>NUCLEOTIDE SEQUENCE [LARGE SCALE GENOMIC DNA]</scope>
    <source>
        <strain evidence="3 4">BEG34</strain>
    </source>
</reference>
<organism evidence="3 4">
    <name type="scientific">Gigaspora margarita</name>
    <dbReference type="NCBI Taxonomy" id="4874"/>
    <lineage>
        <taxon>Eukaryota</taxon>
        <taxon>Fungi</taxon>
        <taxon>Fungi incertae sedis</taxon>
        <taxon>Mucoromycota</taxon>
        <taxon>Glomeromycotina</taxon>
        <taxon>Glomeromycetes</taxon>
        <taxon>Diversisporales</taxon>
        <taxon>Gigasporaceae</taxon>
        <taxon>Gigaspora</taxon>
    </lineage>
</organism>
<dbReference type="Pfam" id="PF24681">
    <property type="entry name" value="Kelch_KLHDC2_KLHL20_DRC7"/>
    <property type="match status" value="1"/>
</dbReference>
<dbReference type="PANTHER" id="PTHR46093:SF18">
    <property type="entry name" value="FIBRONECTIN TYPE-III DOMAIN-CONTAINING PROTEIN"/>
    <property type="match status" value="1"/>
</dbReference>
<keyword evidence="2" id="KW-0677">Repeat</keyword>
<dbReference type="PANTHER" id="PTHR46093">
    <property type="entry name" value="ACYL-COA-BINDING DOMAIN-CONTAINING PROTEIN 5"/>
    <property type="match status" value="1"/>
</dbReference>
<dbReference type="Gene3D" id="2.120.10.80">
    <property type="entry name" value="Kelch-type beta propeller"/>
    <property type="match status" value="2"/>
</dbReference>
<accession>A0A8H4ES84</accession>
<name>A0A8H4ES84_GIGMA</name>
<comment type="caution">
    <text evidence="3">The sequence shown here is derived from an EMBL/GenBank/DDBJ whole genome shotgun (WGS) entry which is preliminary data.</text>
</comment>
<dbReference type="OrthoDB" id="432528at2759"/>